<keyword evidence="3" id="KW-1185">Reference proteome</keyword>
<organism evidence="2 3">
    <name type="scientific">Acer yangbiense</name>
    <dbReference type="NCBI Taxonomy" id="1000413"/>
    <lineage>
        <taxon>Eukaryota</taxon>
        <taxon>Viridiplantae</taxon>
        <taxon>Streptophyta</taxon>
        <taxon>Embryophyta</taxon>
        <taxon>Tracheophyta</taxon>
        <taxon>Spermatophyta</taxon>
        <taxon>Magnoliopsida</taxon>
        <taxon>eudicotyledons</taxon>
        <taxon>Gunneridae</taxon>
        <taxon>Pentapetalae</taxon>
        <taxon>rosids</taxon>
        <taxon>malvids</taxon>
        <taxon>Sapindales</taxon>
        <taxon>Sapindaceae</taxon>
        <taxon>Hippocastanoideae</taxon>
        <taxon>Acereae</taxon>
        <taxon>Acer</taxon>
    </lineage>
</organism>
<dbReference type="PANTHER" id="PTHR31286">
    <property type="entry name" value="GLYCINE-RICH CELL WALL STRUCTURAL PROTEIN 1.8-LIKE"/>
    <property type="match status" value="1"/>
</dbReference>
<dbReference type="AlphaFoldDB" id="A0A5C7IC81"/>
<dbReference type="InterPro" id="IPR025558">
    <property type="entry name" value="DUF4283"/>
</dbReference>
<sequence length="144" mass="16380">MDQDEITNLCASLSISEKDGPVRILEANLRNEAVIRMSLSLVSMILFNKIVNREAFMRVIGKIWRVNEGFEIELVSGNIFTFFFKNEEDRQRIISGGPWSFDNALMGLAKPEGKGTIESVQFKVAKFWVQIHQVPILCMTKKIG</sequence>
<feature type="domain" description="DUF4283" evidence="1">
    <location>
        <begin position="39"/>
        <end position="109"/>
    </location>
</feature>
<evidence type="ECO:0000313" key="3">
    <source>
        <dbReference type="Proteomes" id="UP000323000"/>
    </source>
</evidence>
<comment type="caution">
    <text evidence="2">The sequence shown here is derived from an EMBL/GenBank/DDBJ whole genome shotgun (WGS) entry which is preliminary data.</text>
</comment>
<reference evidence="3" key="1">
    <citation type="journal article" date="2019" name="Gigascience">
        <title>De novo genome assembly of the endangered Acer yangbiense, a plant species with extremely small populations endemic to Yunnan Province, China.</title>
        <authorList>
            <person name="Yang J."/>
            <person name="Wariss H.M."/>
            <person name="Tao L."/>
            <person name="Zhang R."/>
            <person name="Yun Q."/>
            <person name="Hollingsworth P."/>
            <person name="Dao Z."/>
            <person name="Luo G."/>
            <person name="Guo H."/>
            <person name="Ma Y."/>
            <person name="Sun W."/>
        </authorList>
    </citation>
    <scope>NUCLEOTIDE SEQUENCE [LARGE SCALE GENOMIC DNA]</scope>
    <source>
        <strain evidence="3">cv. Malutang</strain>
    </source>
</reference>
<evidence type="ECO:0000259" key="1">
    <source>
        <dbReference type="Pfam" id="PF14111"/>
    </source>
</evidence>
<accession>A0A5C7IC81</accession>
<gene>
    <name evidence="2" type="ORF">EZV62_007724</name>
</gene>
<dbReference type="OrthoDB" id="1750606at2759"/>
<evidence type="ECO:0000313" key="2">
    <source>
        <dbReference type="EMBL" id="TXG66449.1"/>
    </source>
</evidence>
<dbReference type="EMBL" id="VAHF01000003">
    <property type="protein sequence ID" value="TXG66449.1"/>
    <property type="molecule type" value="Genomic_DNA"/>
</dbReference>
<dbReference type="InterPro" id="IPR040256">
    <property type="entry name" value="At4g02000-like"/>
</dbReference>
<protein>
    <recommendedName>
        <fullName evidence="1">DUF4283 domain-containing protein</fullName>
    </recommendedName>
</protein>
<proteinExistence type="predicted"/>
<dbReference type="Proteomes" id="UP000323000">
    <property type="component" value="Chromosome 3"/>
</dbReference>
<dbReference type="PANTHER" id="PTHR31286:SF167">
    <property type="entry name" value="OS09G0268800 PROTEIN"/>
    <property type="match status" value="1"/>
</dbReference>
<name>A0A5C7IC81_9ROSI</name>
<dbReference type="Pfam" id="PF14111">
    <property type="entry name" value="DUF4283"/>
    <property type="match status" value="1"/>
</dbReference>